<dbReference type="InterPro" id="IPR001841">
    <property type="entry name" value="Znf_RING"/>
</dbReference>
<dbReference type="Gene3D" id="3.30.40.10">
    <property type="entry name" value="Zinc/RING finger domain, C3HC4 (zinc finger)"/>
    <property type="match status" value="1"/>
</dbReference>
<keyword evidence="7 10" id="KW-0863">Zinc-finger</keyword>
<gene>
    <name evidence="14" type="primary">Dtx4_1</name>
    <name evidence="14" type="ORF">EYF80_021830</name>
</gene>
<evidence type="ECO:0000256" key="6">
    <source>
        <dbReference type="ARBA" id="ARBA00022737"/>
    </source>
</evidence>
<reference evidence="14 15" key="1">
    <citation type="submission" date="2019-03" db="EMBL/GenBank/DDBJ databases">
        <title>First draft genome of Liparis tanakae, snailfish: a comprehensive survey of snailfish specific genes.</title>
        <authorList>
            <person name="Kim W."/>
            <person name="Song I."/>
            <person name="Jeong J.-H."/>
            <person name="Kim D."/>
            <person name="Kim S."/>
            <person name="Ryu S."/>
            <person name="Song J.Y."/>
            <person name="Lee S.K."/>
        </authorList>
    </citation>
    <scope>NUCLEOTIDE SEQUENCE [LARGE SCALE GENOMIC DNA]</scope>
    <source>
        <tissue evidence="14">Muscle</tissue>
    </source>
</reference>
<dbReference type="AlphaFoldDB" id="A0A4Z2HQK5"/>
<protein>
    <recommendedName>
        <fullName evidence="11">E3 ubiquitin-protein ligase</fullName>
        <ecNumber evidence="11">2.3.2.27</ecNumber>
    </recommendedName>
</protein>
<feature type="compositionally biased region" description="Low complexity" evidence="12">
    <location>
        <begin position="39"/>
        <end position="56"/>
    </location>
</feature>
<dbReference type="GO" id="GO:0061630">
    <property type="term" value="F:ubiquitin protein ligase activity"/>
    <property type="evidence" value="ECO:0007669"/>
    <property type="project" value="UniProtKB-UniRule"/>
</dbReference>
<evidence type="ECO:0000313" key="15">
    <source>
        <dbReference type="Proteomes" id="UP000314294"/>
    </source>
</evidence>
<dbReference type="OrthoDB" id="2449614at2759"/>
<comment type="catalytic activity">
    <reaction evidence="1 11">
        <text>S-ubiquitinyl-[E2 ubiquitin-conjugating enzyme]-L-cysteine + [acceptor protein]-L-lysine = [E2 ubiquitin-conjugating enzyme]-L-cysteine + N(6)-ubiquitinyl-[acceptor protein]-L-lysine.</text>
        <dbReference type="EC" id="2.3.2.27"/>
    </reaction>
</comment>
<dbReference type="Proteomes" id="UP000314294">
    <property type="component" value="Unassembled WGS sequence"/>
</dbReference>
<comment type="caution">
    <text evidence="14">The sequence shown here is derived from an EMBL/GenBank/DDBJ whole genome shotgun (WGS) entry which is preliminary data.</text>
</comment>
<dbReference type="InterPro" id="IPR039399">
    <property type="entry name" value="Deltex_C_sf"/>
</dbReference>
<keyword evidence="11" id="KW-0963">Cytoplasm</keyword>
<dbReference type="PROSITE" id="PS50089">
    <property type="entry name" value="ZF_RING_2"/>
    <property type="match status" value="1"/>
</dbReference>
<dbReference type="PANTHER" id="PTHR12622">
    <property type="entry name" value="DELTEX-RELATED"/>
    <property type="match status" value="1"/>
</dbReference>
<feature type="region of interest" description="Disordered" evidence="12">
    <location>
        <begin position="116"/>
        <end position="140"/>
    </location>
</feature>
<evidence type="ECO:0000256" key="3">
    <source>
        <dbReference type="ARBA" id="ARBA00009413"/>
    </source>
</evidence>
<comment type="pathway">
    <text evidence="2 11">Protein modification; protein ubiquitination.</text>
</comment>
<evidence type="ECO:0000259" key="13">
    <source>
        <dbReference type="PROSITE" id="PS50089"/>
    </source>
</evidence>
<organism evidence="14 15">
    <name type="scientific">Liparis tanakae</name>
    <name type="common">Tanaka's snailfish</name>
    <dbReference type="NCBI Taxonomy" id="230148"/>
    <lineage>
        <taxon>Eukaryota</taxon>
        <taxon>Metazoa</taxon>
        <taxon>Chordata</taxon>
        <taxon>Craniata</taxon>
        <taxon>Vertebrata</taxon>
        <taxon>Euteleostomi</taxon>
        <taxon>Actinopterygii</taxon>
        <taxon>Neopterygii</taxon>
        <taxon>Teleostei</taxon>
        <taxon>Neoteleostei</taxon>
        <taxon>Acanthomorphata</taxon>
        <taxon>Eupercaria</taxon>
        <taxon>Perciformes</taxon>
        <taxon>Cottioidei</taxon>
        <taxon>Cottales</taxon>
        <taxon>Liparidae</taxon>
        <taxon>Liparis</taxon>
    </lineage>
</organism>
<dbReference type="GO" id="GO:0007219">
    <property type="term" value="P:Notch signaling pathway"/>
    <property type="evidence" value="ECO:0007669"/>
    <property type="project" value="UniProtKB-KW"/>
</dbReference>
<dbReference type="EC" id="2.3.2.27" evidence="11"/>
<keyword evidence="5 11" id="KW-0479">Metal-binding</keyword>
<dbReference type="UniPathway" id="UPA00143"/>
<dbReference type="Gene3D" id="3.30.390.130">
    <property type="match status" value="1"/>
</dbReference>
<name>A0A4Z2HQK5_9TELE</name>
<accession>A0A4Z2HQK5</accession>
<evidence type="ECO:0000256" key="10">
    <source>
        <dbReference type="PROSITE-ProRule" id="PRU00175"/>
    </source>
</evidence>
<dbReference type="InterPro" id="IPR039396">
    <property type="entry name" value="Deltex_C"/>
</dbReference>
<feature type="domain" description="RING-type" evidence="13">
    <location>
        <begin position="339"/>
        <end position="400"/>
    </location>
</feature>
<sequence>MLVLSVKAGAMSAHTLGRRPPQTKPPSPKISSYPVPGGSYSLTLPRPPSLSRSYSPHRTSIVGATGGFSVGGMGGMGGAGGVGFYGGGGGVGSGSFGYGGGFPHSLSFLNSATGALSISSTRPPPPPLPPPPPPPHSAAAAAAALSSAAAACPPHPSASSSLSAAGSAPAAPAPGPPLISTAASTCTPSPSARVLGPVSSSAGGGAAACAAPLPPRSSLAGLSRPALQRIAMAQSRALIASGVPTVPVKNLNGSSPVHPALAGITGILMSAAGLPVCLTRPPKLVLHPPPVSKSDIKPIPGLGHCCRKTTKKQARKGKTPEEVVKRYLQKVRNPPEEDCTICMEALAGPSGYKGPGVGGISRAESVGRLAQCGHQYHLQCLVAMYNNGNKDGSLQCPTCKTIYGVKTGNQPPGKMEYHVIPHSLPGHPDCKTIRIIYNIPPGIQGPEHPNPGKPFTARGFPRHCYLPDSEKGRKVKSLLLDATVLRLLLVAWDRRLIFSVGTSSTTGESDTVIWNEVHHKTEFGSNLTGHGYPDPGHLDNVLEELKAQGITEEECLPRD</sequence>
<dbReference type="InterPro" id="IPR039398">
    <property type="entry name" value="Deltex_fam"/>
</dbReference>
<dbReference type="InterPro" id="IPR018957">
    <property type="entry name" value="Znf_C3HC4_RING-type"/>
</dbReference>
<dbReference type="GO" id="GO:0016567">
    <property type="term" value="P:protein ubiquitination"/>
    <property type="evidence" value="ECO:0007669"/>
    <property type="project" value="UniProtKB-UniRule"/>
</dbReference>
<keyword evidence="8 11" id="KW-0862">Zinc</keyword>
<keyword evidence="6" id="KW-0677">Repeat</keyword>
<dbReference type="GO" id="GO:0008270">
    <property type="term" value="F:zinc ion binding"/>
    <property type="evidence" value="ECO:0007669"/>
    <property type="project" value="UniProtKB-KW"/>
</dbReference>
<keyword evidence="9" id="KW-0914">Notch signaling pathway</keyword>
<dbReference type="FunFam" id="3.30.40.10:FF:000097">
    <property type="entry name" value="E3 ubiquitin-protein ligase DTX4"/>
    <property type="match status" value="1"/>
</dbReference>
<feature type="region of interest" description="Disordered" evidence="12">
    <location>
        <begin position="12"/>
        <end position="57"/>
    </location>
</feature>
<evidence type="ECO:0000313" key="14">
    <source>
        <dbReference type="EMBL" id="TNN67861.1"/>
    </source>
</evidence>
<evidence type="ECO:0000256" key="9">
    <source>
        <dbReference type="ARBA" id="ARBA00022976"/>
    </source>
</evidence>
<evidence type="ECO:0000256" key="1">
    <source>
        <dbReference type="ARBA" id="ARBA00000900"/>
    </source>
</evidence>
<keyword evidence="15" id="KW-1185">Reference proteome</keyword>
<evidence type="ECO:0000256" key="4">
    <source>
        <dbReference type="ARBA" id="ARBA00022679"/>
    </source>
</evidence>
<dbReference type="SMART" id="SM00184">
    <property type="entry name" value="RING"/>
    <property type="match status" value="1"/>
</dbReference>
<dbReference type="Pfam" id="PF00097">
    <property type="entry name" value="zf-C3HC4"/>
    <property type="match status" value="1"/>
</dbReference>
<dbReference type="InterPro" id="IPR013083">
    <property type="entry name" value="Znf_RING/FYVE/PHD"/>
</dbReference>
<dbReference type="CDD" id="cd09633">
    <property type="entry name" value="Deltex_C"/>
    <property type="match status" value="1"/>
</dbReference>
<dbReference type="Pfam" id="PF18102">
    <property type="entry name" value="DTC"/>
    <property type="match status" value="1"/>
</dbReference>
<proteinExistence type="inferred from homology"/>
<evidence type="ECO:0000256" key="11">
    <source>
        <dbReference type="RuleBase" id="RU367105"/>
    </source>
</evidence>
<comment type="similarity">
    <text evidence="3 11">Belongs to the Deltex family.</text>
</comment>
<evidence type="ECO:0000256" key="7">
    <source>
        <dbReference type="ARBA" id="ARBA00022771"/>
    </source>
</evidence>
<dbReference type="FunFam" id="3.30.390.130:FF:000001">
    <property type="entry name" value="Probable E3 ubiquitin-protein ligase DTX3"/>
    <property type="match status" value="1"/>
</dbReference>
<feature type="compositionally biased region" description="Pro residues" evidence="12">
    <location>
        <begin position="122"/>
        <end position="136"/>
    </location>
</feature>
<evidence type="ECO:0000256" key="5">
    <source>
        <dbReference type="ARBA" id="ARBA00022723"/>
    </source>
</evidence>
<dbReference type="SUPFAM" id="SSF57850">
    <property type="entry name" value="RING/U-box"/>
    <property type="match status" value="1"/>
</dbReference>
<dbReference type="GO" id="GO:0005737">
    <property type="term" value="C:cytoplasm"/>
    <property type="evidence" value="ECO:0007669"/>
    <property type="project" value="UniProtKB-SubCell"/>
</dbReference>
<keyword evidence="4 11" id="KW-0808">Transferase</keyword>
<evidence type="ECO:0000256" key="8">
    <source>
        <dbReference type="ARBA" id="ARBA00022833"/>
    </source>
</evidence>
<evidence type="ECO:0000256" key="2">
    <source>
        <dbReference type="ARBA" id="ARBA00004906"/>
    </source>
</evidence>
<dbReference type="EMBL" id="SRLO01000197">
    <property type="protein sequence ID" value="TNN67861.1"/>
    <property type="molecule type" value="Genomic_DNA"/>
</dbReference>
<comment type="subcellular location">
    <subcellularLocation>
        <location evidence="11">Cytoplasm</location>
    </subcellularLocation>
</comment>
<evidence type="ECO:0000256" key="12">
    <source>
        <dbReference type="SAM" id="MobiDB-lite"/>
    </source>
</evidence>